<feature type="compositionally biased region" description="Polar residues" evidence="1">
    <location>
        <begin position="258"/>
        <end position="270"/>
    </location>
</feature>
<proteinExistence type="predicted"/>
<dbReference type="EMBL" id="BRXX01000431">
    <property type="protein sequence ID" value="GMI11594.1"/>
    <property type="molecule type" value="Genomic_DNA"/>
</dbReference>
<sequence length="283" mass="31658">MRAVSLLFVGTALAQHSEEARRCQVVDCSGRCLPTTLSELVEISPLFYDNVCDDGVNTLFDFNCEVFDHDNGACKGVKRGRREGRGGREGAGGEADIPGDGDDYWEYVRARKTGYEEEVQGVPEEEAEVLLERLKRDSWQHRLDSLTSSFKNVVGASRAKAEKKAKNGSSYPARVQAPASARELVWEKKKEIKRIQKEYDGSFTEEERRVMIGKLTREIHEIYKGNHDFAKSKSKNEVAEAEVEGGGRKLTEAKEKPSSTLGKSVHNKNGNPPRYFDPNEEGL</sequence>
<feature type="region of interest" description="Disordered" evidence="1">
    <location>
        <begin position="78"/>
        <end position="99"/>
    </location>
</feature>
<protein>
    <submittedName>
        <fullName evidence="2">Uncharacterized protein</fullName>
    </submittedName>
</protein>
<accession>A0A9W7FGD5</accession>
<evidence type="ECO:0000313" key="3">
    <source>
        <dbReference type="Proteomes" id="UP001165160"/>
    </source>
</evidence>
<reference evidence="3" key="1">
    <citation type="journal article" date="2023" name="Commun. Biol.">
        <title>Genome analysis of Parmales, the sister group of diatoms, reveals the evolutionary specialization of diatoms from phago-mixotrophs to photoautotrophs.</title>
        <authorList>
            <person name="Ban H."/>
            <person name="Sato S."/>
            <person name="Yoshikawa S."/>
            <person name="Yamada K."/>
            <person name="Nakamura Y."/>
            <person name="Ichinomiya M."/>
            <person name="Sato N."/>
            <person name="Blanc-Mathieu R."/>
            <person name="Endo H."/>
            <person name="Kuwata A."/>
            <person name="Ogata H."/>
        </authorList>
    </citation>
    <scope>NUCLEOTIDE SEQUENCE [LARGE SCALE GENOMIC DNA]</scope>
    <source>
        <strain evidence="3">NIES 3699</strain>
    </source>
</reference>
<dbReference type="Proteomes" id="UP001165160">
    <property type="component" value="Unassembled WGS sequence"/>
</dbReference>
<gene>
    <name evidence="2" type="ORF">TrVE_jg8560</name>
</gene>
<feature type="compositionally biased region" description="Basic and acidic residues" evidence="1">
    <location>
        <begin position="245"/>
        <end position="257"/>
    </location>
</feature>
<evidence type="ECO:0000256" key="1">
    <source>
        <dbReference type="SAM" id="MobiDB-lite"/>
    </source>
</evidence>
<name>A0A9W7FGD5_9STRA</name>
<organism evidence="2 3">
    <name type="scientific">Triparma verrucosa</name>
    <dbReference type="NCBI Taxonomy" id="1606542"/>
    <lineage>
        <taxon>Eukaryota</taxon>
        <taxon>Sar</taxon>
        <taxon>Stramenopiles</taxon>
        <taxon>Ochrophyta</taxon>
        <taxon>Bolidophyceae</taxon>
        <taxon>Parmales</taxon>
        <taxon>Triparmaceae</taxon>
        <taxon>Triparma</taxon>
    </lineage>
</organism>
<evidence type="ECO:0000313" key="2">
    <source>
        <dbReference type="EMBL" id="GMI11594.1"/>
    </source>
</evidence>
<keyword evidence="3" id="KW-1185">Reference proteome</keyword>
<dbReference type="AlphaFoldDB" id="A0A9W7FGD5"/>
<feature type="region of interest" description="Disordered" evidence="1">
    <location>
        <begin position="231"/>
        <end position="283"/>
    </location>
</feature>
<comment type="caution">
    <text evidence="2">The sequence shown here is derived from an EMBL/GenBank/DDBJ whole genome shotgun (WGS) entry which is preliminary data.</text>
</comment>